<proteinExistence type="inferred from homology"/>
<dbReference type="Gene3D" id="3.40.50.720">
    <property type="entry name" value="NAD(P)-binding Rossmann-like Domain"/>
    <property type="match status" value="1"/>
</dbReference>
<name>A0A558AHV0_9PSEU</name>
<dbReference type="InterPro" id="IPR002347">
    <property type="entry name" value="SDR_fam"/>
</dbReference>
<dbReference type="InterPro" id="IPR051935">
    <property type="entry name" value="HSDL2"/>
</dbReference>
<keyword evidence="4" id="KW-0560">Oxidoreductase</keyword>
<dbReference type="FunFam" id="3.40.50.720:FF:000301">
    <property type="entry name" value="Hydroxysteroid dehydrogenase like 2"/>
    <property type="match status" value="1"/>
</dbReference>
<comment type="similarity">
    <text evidence="2">Belongs to the short-chain dehydrogenases/reductases (SDR) family.</text>
</comment>
<dbReference type="AlphaFoldDB" id="A0A558AHV0"/>
<evidence type="ECO:0000256" key="4">
    <source>
        <dbReference type="ARBA" id="ARBA00023002"/>
    </source>
</evidence>
<dbReference type="InterPro" id="IPR020904">
    <property type="entry name" value="Sc_DH/Rdtase_CS"/>
</dbReference>
<dbReference type="SUPFAM" id="SSF51735">
    <property type="entry name" value="NAD(P)-binding Rossmann-fold domains"/>
    <property type="match status" value="1"/>
</dbReference>
<evidence type="ECO:0000313" key="7">
    <source>
        <dbReference type="Proteomes" id="UP000318578"/>
    </source>
</evidence>
<dbReference type="Pfam" id="PF00106">
    <property type="entry name" value="adh_short"/>
    <property type="match status" value="1"/>
</dbReference>
<protein>
    <submittedName>
        <fullName evidence="6">NAD(P)-dependent oxidoreductase</fullName>
    </submittedName>
</protein>
<evidence type="ECO:0000256" key="3">
    <source>
        <dbReference type="ARBA" id="ARBA00022857"/>
    </source>
</evidence>
<organism evidence="6 7">
    <name type="scientific">Amycolatopsis acidiphila</name>
    <dbReference type="NCBI Taxonomy" id="715473"/>
    <lineage>
        <taxon>Bacteria</taxon>
        <taxon>Bacillati</taxon>
        <taxon>Actinomycetota</taxon>
        <taxon>Actinomycetes</taxon>
        <taxon>Pseudonocardiales</taxon>
        <taxon>Pseudonocardiaceae</taxon>
        <taxon>Amycolatopsis</taxon>
    </lineage>
</organism>
<evidence type="ECO:0000256" key="2">
    <source>
        <dbReference type="ARBA" id="ARBA00006484"/>
    </source>
</evidence>
<dbReference type="OrthoDB" id="9810935at2"/>
<dbReference type="EMBL" id="VJZA01000009">
    <property type="protein sequence ID" value="TVT23845.1"/>
    <property type="molecule type" value="Genomic_DNA"/>
</dbReference>
<sequence>MTTQDGQCPLAGRTIVMSGGSRGIGLAIATRAARDGANIVLLAKTDRPDPRLPGTVHTAVAEIEKAGGKGLAVVGDVRREEDVERVVSQAVETFGGIDIVVNNASAIALAPLGKLALKRYDLMLDINARGTFALTSAALPHLYDSDNPHVLTLSPPLNPDPVWLHQHAPYTISKYAMTMLTLGLAGQDHPRPLAANCLWPRTTIATAAVQNIVGGDAAMAVSRRPEIMADAAHAILSRKATDRTGVCFIDDDVLRDEGVTDFSPYRYGDALEGDLKPDLFLPGGEHA</sequence>
<reference evidence="6 7" key="1">
    <citation type="submission" date="2019-07" db="EMBL/GenBank/DDBJ databases">
        <title>New species of Amycolatopsis and Streptomyces.</title>
        <authorList>
            <person name="Duangmal K."/>
            <person name="Teo W.F.A."/>
            <person name="Lipun K."/>
        </authorList>
    </citation>
    <scope>NUCLEOTIDE SEQUENCE [LARGE SCALE GENOMIC DNA]</scope>
    <source>
        <strain evidence="6 7">JCM 30562</strain>
    </source>
</reference>
<evidence type="ECO:0000256" key="1">
    <source>
        <dbReference type="ARBA" id="ARBA00004275"/>
    </source>
</evidence>
<keyword evidence="3" id="KW-0521">NADP</keyword>
<gene>
    <name evidence="6" type="ORF">FNH06_08240</name>
</gene>
<keyword evidence="7" id="KW-1185">Reference proteome</keyword>
<evidence type="ECO:0000256" key="5">
    <source>
        <dbReference type="ARBA" id="ARBA00023140"/>
    </source>
</evidence>
<accession>A0A558AHV0</accession>
<dbReference type="RefSeq" id="WP_144636139.1">
    <property type="nucleotide sequence ID" value="NZ_BNAX01000017.1"/>
</dbReference>
<dbReference type="InterPro" id="IPR036291">
    <property type="entry name" value="NAD(P)-bd_dom_sf"/>
</dbReference>
<dbReference type="PROSITE" id="PS00061">
    <property type="entry name" value="ADH_SHORT"/>
    <property type="match status" value="1"/>
</dbReference>
<dbReference type="PANTHER" id="PTHR42808:SF3">
    <property type="entry name" value="HYDROXYSTEROID DEHYDROGENASE-LIKE PROTEIN 2"/>
    <property type="match status" value="1"/>
</dbReference>
<dbReference type="PRINTS" id="PR00081">
    <property type="entry name" value="GDHRDH"/>
</dbReference>
<dbReference type="PANTHER" id="PTHR42808">
    <property type="entry name" value="HYDROXYSTEROID DEHYDROGENASE-LIKE PROTEIN 2"/>
    <property type="match status" value="1"/>
</dbReference>
<dbReference type="GO" id="GO:0016491">
    <property type="term" value="F:oxidoreductase activity"/>
    <property type="evidence" value="ECO:0007669"/>
    <property type="project" value="UniProtKB-KW"/>
</dbReference>
<keyword evidence="5" id="KW-0576">Peroxisome</keyword>
<comment type="caution">
    <text evidence="6">The sequence shown here is derived from an EMBL/GenBank/DDBJ whole genome shotgun (WGS) entry which is preliminary data.</text>
</comment>
<dbReference type="NCBIfam" id="NF006133">
    <property type="entry name" value="PRK08278.1"/>
    <property type="match status" value="1"/>
</dbReference>
<comment type="subcellular location">
    <subcellularLocation>
        <location evidence="1">Peroxisome</location>
    </subcellularLocation>
</comment>
<dbReference type="Proteomes" id="UP000318578">
    <property type="component" value="Unassembled WGS sequence"/>
</dbReference>
<evidence type="ECO:0000313" key="6">
    <source>
        <dbReference type="EMBL" id="TVT23845.1"/>
    </source>
</evidence>